<keyword evidence="1" id="KW-0472">Membrane</keyword>
<evidence type="ECO:0000313" key="3">
    <source>
        <dbReference type="Proteomes" id="UP001519460"/>
    </source>
</evidence>
<keyword evidence="3" id="KW-1185">Reference proteome</keyword>
<keyword evidence="1" id="KW-0812">Transmembrane</keyword>
<comment type="caution">
    <text evidence="2">The sequence shown here is derived from an EMBL/GenBank/DDBJ whole genome shotgun (WGS) entry which is preliminary data.</text>
</comment>
<keyword evidence="1" id="KW-1133">Transmembrane helix</keyword>
<evidence type="ECO:0000256" key="1">
    <source>
        <dbReference type="SAM" id="Phobius"/>
    </source>
</evidence>
<dbReference type="Proteomes" id="UP001519460">
    <property type="component" value="Unassembled WGS sequence"/>
</dbReference>
<dbReference type="AlphaFoldDB" id="A0ABD0LJX9"/>
<name>A0ABD0LJX9_9CAEN</name>
<proteinExistence type="predicted"/>
<accession>A0ABD0LJX9</accession>
<dbReference type="EMBL" id="JACVVK020000043">
    <property type="protein sequence ID" value="KAK7499516.1"/>
    <property type="molecule type" value="Genomic_DNA"/>
</dbReference>
<gene>
    <name evidence="2" type="ORF">BaRGS_00009168</name>
</gene>
<organism evidence="2 3">
    <name type="scientific">Batillaria attramentaria</name>
    <dbReference type="NCBI Taxonomy" id="370345"/>
    <lineage>
        <taxon>Eukaryota</taxon>
        <taxon>Metazoa</taxon>
        <taxon>Spiralia</taxon>
        <taxon>Lophotrochozoa</taxon>
        <taxon>Mollusca</taxon>
        <taxon>Gastropoda</taxon>
        <taxon>Caenogastropoda</taxon>
        <taxon>Sorbeoconcha</taxon>
        <taxon>Cerithioidea</taxon>
        <taxon>Batillariidae</taxon>
        <taxon>Batillaria</taxon>
    </lineage>
</organism>
<feature type="transmembrane region" description="Helical" evidence="1">
    <location>
        <begin position="68"/>
        <end position="89"/>
    </location>
</feature>
<sequence length="145" mass="15896">MHLQSPIIQAAGQSRTWTMKIIDEQPGHSSDKNVNSLTGSELFDRNDLPDIDLKTYAGKIVTSYAPLFLTPFLLFFYPLTVSTLIFNVFNQATPISISGSLTPYALWSLPPGGSLTDTNDSPRHSVVTNVRQDTAWTAPGFHGAK</sequence>
<evidence type="ECO:0000313" key="2">
    <source>
        <dbReference type="EMBL" id="KAK7499516.1"/>
    </source>
</evidence>
<protein>
    <submittedName>
        <fullName evidence="2">Uncharacterized protein</fullName>
    </submittedName>
</protein>
<reference evidence="2 3" key="1">
    <citation type="journal article" date="2023" name="Sci. Data">
        <title>Genome assembly of the Korean intertidal mud-creeper Batillaria attramentaria.</title>
        <authorList>
            <person name="Patra A.K."/>
            <person name="Ho P.T."/>
            <person name="Jun S."/>
            <person name="Lee S.J."/>
            <person name="Kim Y."/>
            <person name="Won Y.J."/>
        </authorList>
    </citation>
    <scope>NUCLEOTIDE SEQUENCE [LARGE SCALE GENOMIC DNA]</scope>
    <source>
        <strain evidence="2">Wonlab-2016</strain>
    </source>
</reference>